<reference evidence="1" key="1">
    <citation type="submission" date="2021-06" db="EMBL/GenBank/DDBJ databases">
        <authorList>
            <person name="Kallberg Y."/>
            <person name="Tangrot J."/>
            <person name="Rosling A."/>
        </authorList>
    </citation>
    <scope>NUCLEOTIDE SEQUENCE</scope>
    <source>
        <strain evidence="1">FL966</strain>
    </source>
</reference>
<sequence>EMDEAEEVNNNTLALTILTNNELLSDRQKSKKYLICQGLQSEQISDYIKCTSVQFG</sequence>
<dbReference type="AlphaFoldDB" id="A0A9N9I8N3"/>
<keyword evidence="2" id="KW-1185">Reference proteome</keyword>
<name>A0A9N9I8N3_9GLOM</name>
<organism evidence="1 2">
    <name type="scientific">Cetraspora pellucida</name>
    <dbReference type="NCBI Taxonomy" id="1433469"/>
    <lineage>
        <taxon>Eukaryota</taxon>
        <taxon>Fungi</taxon>
        <taxon>Fungi incertae sedis</taxon>
        <taxon>Mucoromycota</taxon>
        <taxon>Glomeromycotina</taxon>
        <taxon>Glomeromycetes</taxon>
        <taxon>Diversisporales</taxon>
        <taxon>Gigasporaceae</taxon>
        <taxon>Cetraspora</taxon>
    </lineage>
</organism>
<dbReference type="Proteomes" id="UP000789759">
    <property type="component" value="Unassembled WGS sequence"/>
</dbReference>
<accession>A0A9N9I8N3</accession>
<dbReference type="EMBL" id="CAJVQA010013497">
    <property type="protein sequence ID" value="CAG8724702.1"/>
    <property type="molecule type" value="Genomic_DNA"/>
</dbReference>
<dbReference type="OrthoDB" id="10630949at2759"/>
<comment type="caution">
    <text evidence="1">The sequence shown here is derived from an EMBL/GenBank/DDBJ whole genome shotgun (WGS) entry which is preliminary data.</text>
</comment>
<protein>
    <submittedName>
        <fullName evidence="1">10159_t:CDS:1</fullName>
    </submittedName>
</protein>
<evidence type="ECO:0000313" key="1">
    <source>
        <dbReference type="EMBL" id="CAG8724702.1"/>
    </source>
</evidence>
<feature type="non-terminal residue" evidence="1">
    <location>
        <position position="56"/>
    </location>
</feature>
<gene>
    <name evidence="1" type="ORF">CPELLU_LOCUS13107</name>
</gene>
<feature type="non-terminal residue" evidence="1">
    <location>
        <position position="1"/>
    </location>
</feature>
<evidence type="ECO:0000313" key="2">
    <source>
        <dbReference type="Proteomes" id="UP000789759"/>
    </source>
</evidence>
<proteinExistence type="predicted"/>